<dbReference type="PANTHER" id="PTHR39214:SF1">
    <property type="entry name" value="MICROBODY (PEROXISOME) BIOGENESIS PROTEIN PEROXIN 8 (EUROFUNG)"/>
    <property type="match status" value="1"/>
</dbReference>
<dbReference type="PANTHER" id="PTHR39214">
    <property type="entry name" value="MICROBODY (PEROXISOME) BIOGENESIS PROTEIN PEROXIN 8 (EUROFUNG)"/>
    <property type="match status" value="1"/>
</dbReference>
<feature type="compositionally biased region" description="Low complexity" evidence="1">
    <location>
        <begin position="829"/>
        <end position="839"/>
    </location>
</feature>
<dbReference type="AlphaFoldDB" id="A0A409VST9"/>
<name>A0A409VST9_9AGAR</name>
<accession>A0A409VST9</accession>
<evidence type="ECO:0000313" key="2">
    <source>
        <dbReference type="EMBL" id="PPQ69303.1"/>
    </source>
</evidence>
<dbReference type="Proteomes" id="UP000284842">
    <property type="component" value="Unassembled WGS sequence"/>
</dbReference>
<feature type="region of interest" description="Disordered" evidence="1">
    <location>
        <begin position="572"/>
        <end position="602"/>
    </location>
</feature>
<dbReference type="InParanoid" id="A0A409VST9"/>
<feature type="compositionally biased region" description="Polar residues" evidence="1">
    <location>
        <begin position="814"/>
        <end position="828"/>
    </location>
</feature>
<dbReference type="InterPro" id="IPR055334">
    <property type="entry name" value="PEX8-like"/>
</dbReference>
<reference evidence="2 3" key="1">
    <citation type="journal article" date="2018" name="Evol. Lett.">
        <title>Horizontal gene cluster transfer increased hallucinogenic mushroom diversity.</title>
        <authorList>
            <person name="Reynolds H.T."/>
            <person name="Vijayakumar V."/>
            <person name="Gluck-Thaler E."/>
            <person name="Korotkin H.B."/>
            <person name="Matheny P.B."/>
            <person name="Slot J.C."/>
        </authorList>
    </citation>
    <scope>NUCLEOTIDE SEQUENCE [LARGE SCALE GENOMIC DNA]</scope>
    <source>
        <strain evidence="2 3">2629</strain>
    </source>
</reference>
<sequence>MASNDRGYSVLLSHLHTTETRLPLATIQAALSHHLASASPVPTPLAATAITSPFYLSQPFTYEKLQSFSIAFRHASHLKYRNVVKAFRSHSMLRTYLGRSMQAIMAEWVTDVLKGIQGGHSVLRLVASSGLLLGVEDLKVGEQGEKKEGIDVGNARWGVEDETIVALAEVMDVYASGISSSSSSTGIEEWEKEFQPAGQDVLSLALIFASQSLPLVSEDKLKAFPLPTLSRLLISTVSATFKSGSFLSSASASVTLTPEHHVSISATSPMSQTLHSMASSPLATSIASVSRLTANILSLLLDVPSTYRLTEGLYTISESLDIMREMAKQIERDWISCPLSSCADQEIGTPFPVSSPEHELMTPYFVAQDTKDLTKLLWTMLKTLLFTCIMIFESVLSSLVYLPPQPYQITPASLAVQVLETLSHLSFIISEFGGVTTTTQGFEQLKKTFYLALDVLAQGDGPAGDSGLKADTYVQTICFALNSQRVESVAAGPRQAKQAFVLASIEQLIPVLSDRCIRDWVWGVCYPHLSDPSHRETYESSHSVVLAIFASHAQRQQADYAGAHNIAFSDIESSDPENQASPGGDQESKPLKRLQDSRKLPMKSQARLSTDFFKRMVPFYAECLIDNSKEGRLNTSQLRLAYSALVRSATVSAFMSEGEKPDETYTLAWYCIQLLLDTIHQQLPPAGSKGKGKAVNTSDPDRLQRLLLMLISSVSSVPLPLMMRTLDEIRTLLTSDLPPLSGSQQSKKDKERREEVLEALFEEILEKTGDREKEAAMRWWYTWRPHLLASPAEDKEDGGLFSWFSARKKKRVETQGTQGEELKNSNASTTTTTTTMSRL</sequence>
<evidence type="ECO:0000256" key="1">
    <source>
        <dbReference type="SAM" id="MobiDB-lite"/>
    </source>
</evidence>
<comment type="caution">
    <text evidence="2">The sequence shown here is derived from an EMBL/GenBank/DDBJ whole genome shotgun (WGS) entry which is preliminary data.</text>
</comment>
<gene>
    <name evidence="2" type="ORF">CVT24_001669</name>
</gene>
<feature type="compositionally biased region" description="Basic and acidic residues" evidence="1">
    <location>
        <begin position="586"/>
        <end position="599"/>
    </location>
</feature>
<feature type="region of interest" description="Disordered" evidence="1">
    <location>
        <begin position="811"/>
        <end position="839"/>
    </location>
</feature>
<evidence type="ECO:0000313" key="3">
    <source>
        <dbReference type="Proteomes" id="UP000284842"/>
    </source>
</evidence>
<protein>
    <submittedName>
        <fullName evidence="2">Uncharacterized protein</fullName>
    </submittedName>
</protein>
<dbReference type="EMBL" id="NHTK01005988">
    <property type="protein sequence ID" value="PPQ69303.1"/>
    <property type="molecule type" value="Genomic_DNA"/>
</dbReference>
<dbReference type="OrthoDB" id="2357318at2759"/>
<keyword evidence="3" id="KW-1185">Reference proteome</keyword>
<dbReference type="STRING" id="181874.A0A409VST9"/>
<organism evidence="2 3">
    <name type="scientific">Panaeolus cyanescens</name>
    <dbReference type="NCBI Taxonomy" id="181874"/>
    <lineage>
        <taxon>Eukaryota</taxon>
        <taxon>Fungi</taxon>
        <taxon>Dikarya</taxon>
        <taxon>Basidiomycota</taxon>
        <taxon>Agaricomycotina</taxon>
        <taxon>Agaricomycetes</taxon>
        <taxon>Agaricomycetidae</taxon>
        <taxon>Agaricales</taxon>
        <taxon>Agaricineae</taxon>
        <taxon>Galeropsidaceae</taxon>
        <taxon>Panaeolus</taxon>
    </lineage>
</organism>
<proteinExistence type="predicted"/>